<dbReference type="CDD" id="cd00586">
    <property type="entry name" value="4HBT"/>
    <property type="match status" value="1"/>
</dbReference>
<reference evidence="4 5" key="1">
    <citation type="submission" date="2016-10" db="EMBL/GenBank/DDBJ databases">
        <authorList>
            <person name="de Groot N.N."/>
        </authorList>
    </citation>
    <scope>NUCLEOTIDE SEQUENCE [LARGE SCALE GENOMIC DNA]</scope>
    <source>
        <strain evidence="4 5">L 420-91</strain>
    </source>
</reference>
<gene>
    <name evidence="3" type="ORF">K3F53_15080</name>
    <name evidence="4" type="ORF">SAMN04489735_104425</name>
</gene>
<evidence type="ECO:0000313" key="4">
    <source>
        <dbReference type="EMBL" id="SDH69535.1"/>
    </source>
</evidence>
<dbReference type="Proteomes" id="UP000826616">
    <property type="component" value="Chromosome"/>
</dbReference>
<dbReference type="PANTHER" id="PTHR31793">
    <property type="entry name" value="4-HYDROXYBENZOYL-COA THIOESTERASE FAMILY MEMBER"/>
    <property type="match status" value="1"/>
</dbReference>
<dbReference type="OrthoDB" id="9799036at2"/>
<dbReference type="EMBL" id="CP080764">
    <property type="protein sequence ID" value="QYY42169.1"/>
    <property type="molecule type" value="Genomic_DNA"/>
</dbReference>
<dbReference type="GeneID" id="97142704"/>
<dbReference type="GO" id="GO:0047617">
    <property type="term" value="F:fatty acyl-CoA hydrolase activity"/>
    <property type="evidence" value="ECO:0007669"/>
    <property type="project" value="TreeGrafter"/>
</dbReference>
<keyword evidence="2 4" id="KW-0378">Hydrolase</keyword>
<dbReference type="Gene3D" id="3.10.129.10">
    <property type="entry name" value="Hotdog Thioesterase"/>
    <property type="match status" value="1"/>
</dbReference>
<dbReference type="Proteomes" id="UP000198956">
    <property type="component" value="Unassembled WGS sequence"/>
</dbReference>
<evidence type="ECO:0000313" key="3">
    <source>
        <dbReference type="EMBL" id="QYY42169.1"/>
    </source>
</evidence>
<dbReference type="PANTHER" id="PTHR31793:SF24">
    <property type="entry name" value="LONG-CHAIN ACYL-COA THIOESTERASE FADM"/>
    <property type="match status" value="1"/>
</dbReference>
<evidence type="ECO:0000256" key="2">
    <source>
        <dbReference type="ARBA" id="ARBA00022801"/>
    </source>
</evidence>
<reference evidence="3 6" key="2">
    <citation type="submission" date="2021-08" db="EMBL/GenBank/DDBJ databases">
        <title>Complete genome sequence of the strain Aneurinibacillus thermoaerophilus CCM 8960.</title>
        <authorList>
            <person name="Musilova J."/>
            <person name="Kourilova X."/>
            <person name="Pernicova I."/>
            <person name="Bezdicek M."/>
            <person name="Lengerova M."/>
            <person name="Obruca S."/>
            <person name="Sedlar K."/>
        </authorList>
    </citation>
    <scope>NUCLEOTIDE SEQUENCE [LARGE SCALE GENOMIC DNA]</scope>
    <source>
        <strain evidence="3 6">CCM 8960</strain>
    </source>
</reference>
<comment type="similarity">
    <text evidence="1">Belongs to the 4-hydroxybenzoyl-CoA thioesterase family.</text>
</comment>
<dbReference type="InterPro" id="IPR029069">
    <property type="entry name" value="HotDog_dom_sf"/>
</dbReference>
<proteinExistence type="inferred from homology"/>
<dbReference type="AlphaFoldDB" id="A0A1G8EHY5"/>
<evidence type="ECO:0000313" key="5">
    <source>
        <dbReference type="Proteomes" id="UP000198956"/>
    </source>
</evidence>
<name>A0A1G8EHY5_ANETH</name>
<dbReference type="Pfam" id="PF13279">
    <property type="entry name" value="4HBT_2"/>
    <property type="match status" value="1"/>
</dbReference>
<protein>
    <submittedName>
        <fullName evidence="4">Acyl-CoA thioester hydrolase</fullName>
    </submittedName>
    <submittedName>
        <fullName evidence="3">Acyl-CoA thioesterase</fullName>
    </submittedName>
</protein>
<dbReference type="RefSeq" id="WP_057897828.1">
    <property type="nucleotide sequence ID" value="NZ_CP080764.1"/>
</dbReference>
<keyword evidence="6" id="KW-1185">Reference proteome</keyword>
<dbReference type="InterPro" id="IPR050563">
    <property type="entry name" value="4-hydroxybenzoyl-CoA_TE"/>
</dbReference>
<dbReference type="InterPro" id="IPR006684">
    <property type="entry name" value="YbgC/YbaW"/>
</dbReference>
<organism evidence="4 5">
    <name type="scientific">Aneurinibacillus thermoaerophilus</name>
    <dbReference type="NCBI Taxonomy" id="143495"/>
    <lineage>
        <taxon>Bacteria</taxon>
        <taxon>Bacillati</taxon>
        <taxon>Bacillota</taxon>
        <taxon>Bacilli</taxon>
        <taxon>Bacillales</taxon>
        <taxon>Paenibacillaceae</taxon>
        <taxon>Aneurinibacillus group</taxon>
        <taxon>Aneurinibacillus</taxon>
    </lineage>
</organism>
<sequence>MARAEYIQPNLEEWLAKFHFKTKVHIRFCETDMSGHVNNTSHLIYFEQGRVEYFDNMGFGEMILHEKAELMVVVADITCHYHSEAFFRETLEMGVRVARMGNRSLDLEYYLMAENEKRLVATGRGTIVLVNKKTRKSFPIPQAAREKIVAFEQMEMSG</sequence>
<dbReference type="PIRSF" id="PIRSF003230">
    <property type="entry name" value="YbgC"/>
    <property type="match status" value="1"/>
</dbReference>
<evidence type="ECO:0000256" key="1">
    <source>
        <dbReference type="ARBA" id="ARBA00005953"/>
    </source>
</evidence>
<evidence type="ECO:0000313" key="6">
    <source>
        <dbReference type="Proteomes" id="UP000826616"/>
    </source>
</evidence>
<dbReference type="SUPFAM" id="SSF54637">
    <property type="entry name" value="Thioesterase/thiol ester dehydrase-isomerase"/>
    <property type="match status" value="1"/>
</dbReference>
<accession>A0A1G8EHY5</accession>
<dbReference type="EMBL" id="FNDE01000044">
    <property type="protein sequence ID" value="SDH69535.1"/>
    <property type="molecule type" value="Genomic_DNA"/>
</dbReference>